<keyword evidence="2" id="KW-0472">Membrane</keyword>
<comment type="caution">
    <text evidence="4">The sequence shown here is derived from an EMBL/GenBank/DDBJ whole genome shotgun (WGS) entry which is preliminary data.</text>
</comment>
<evidence type="ECO:0000256" key="1">
    <source>
        <dbReference type="ARBA" id="ARBA00022553"/>
    </source>
</evidence>
<dbReference type="SUPFAM" id="SSF63829">
    <property type="entry name" value="Calcium-dependent phosphotriesterase"/>
    <property type="match status" value="1"/>
</dbReference>
<keyword evidence="5" id="KW-1185">Reference proteome</keyword>
<reference evidence="4 5" key="1">
    <citation type="submission" date="2019-03" db="EMBL/GenBank/DDBJ databases">
        <title>Novel species of Flavobacterium.</title>
        <authorList>
            <person name="Liu Q."/>
            <person name="Xin Y.-H."/>
        </authorList>
    </citation>
    <scope>NUCLEOTIDE SEQUENCE [LARGE SCALE GENOMIC DNA]</scope>
    <source>
        <strain evidence="4 5">LB3P52</strain>
    </source>
</reference>
<dbReference type="InterPro" id="IPR011123">
    <property type="entry name" value="Y_Y_Y"/>
</dbReference>
<gene>
    <name evidence="4" type="ORF">E0I26_13245</name>
</gene>
<dbReference type="SMART" id="SM00421">
    <property type="entry name" value="HTH_LUXR"/>
    <property type="match status" value="1"/>
</dbReference>
<dbReference type="RefSeq" id="WP_131916945.1">
    <property type="nucleotide sequence ID" value="NZ_SMLG01000011.1"/>
</dbReference>
<sequence length="956" mass="110178">MRTTKFHILFFLFLLSTILFGQVKNIGVPDIRNYKRTDYKGGTQNWSIDQDKNGNLYFANNNGLYQFDGSSWTKYTLPNSTSVRCVKIDESGKIYVGGYKELGYFKADSKGKLKYTSLSRLIKSKNNKELDFVWKIHIIKGEVIFQSFARAYLFKNNKLKILKAPKRFQFSFQINNTLYFQDTAAGLLEFKNGQLYPLKGTTALNNTEVWAMFKMPDNKLLIATLEKGLFIYSNEKITPWNTEADIFIKKNGSLGGVVIKDKFIVLNSVLNGIIISDLNGKITQHINRKKGLQNNTVLTSFVDNKNNLWLGLDNGIAFVNENSPFTYFGFSYDISTVYASVIHDGNLYVATNQGVFYHSWNGTVKEDAFTLVEGTTAQAWNIQVINNELICANNIGALIIKGGRAIKVLDKNGYFGFKTIPNHPNFVIGSNYNGFAIFEKTANGLKFKNQIAGFDKSSISIELDNDYLWLKKDEFLYQMALSDDLKKFKSIKIIQNLSATEKGFGSIQKINNSIYFQTNNHFYKYSKEQDLFYEDKKMSSVFKNIPKINTLTEDANGNLWYVFNESLGELIKNSNGSYTNIVAPFSNLTGNLVTNYLSVNTINPQNIFIGLTDGLAHYDSKLRNNIVTKPNVFIRSFSYPGDTIILGNGQNKIEKLKIPYTANHVKFTFSSPTYENLENVEFSYQLEGFDDRWSAWSSISIKEYTNLREGAYKMKLKVRNSHGIQSKEAIATFTVSPPWYRHFLAYLFYLFFLVTSIFFIRNRIKIKIRKNKYYETVEQRRLYLEKESKIRHEQYELEKEIEKLKSDKLQIKILAKDKELVNNSLQVVKKNKILNGIIYKLKDINVESFDDSTKFQFTKLNKSITKEVNADKSWKDLEKHIKNVHFDFLKRLKEKYPTISPRELDLSTYLLMNMSTKEIAEIMNISNGGVELARYRLRKKLGLNKKENLIGFLMSI</sequence>
<dbReference type="Pfam" id="PF07495">
    <property type="entry name" value="Y_Y_Y"/>
    <property type="match status" value="1"/>
</dbReference>
<dbReference type="InterPro" id="IPR016032">
    <property type="entry name" value="Sig_transdc_resp-reg_C-effctor"/>
</dbReference>
<dbReference type="InterPro" id="IPR000792">
    <property type="entry name" value="Tscrpt_reg_LuxR_C"/>
</dbReference>
<dbReference type="SUPFAM" id="SSF69322">
    <property type="entry name" value="Tricorn protease domain 2"/>
    <property type="match status" value="1"/>
</dbReference>
<dbReference type="GO" id="GO:0006355">
    <property type="term" value="P:regulation of DNA-templated transcription"/>
    <property type="evidence" value="ECO:0007669"/>
    <property type="project" value="InterPro"/>
</dbReference>
<dbReference type="PANTHER" id="PTHR43547:SF2">
    <property type="entry name" value="HYBRID SIGNAL TRANSDUCTION HISTIDINE KINASE C"/>
    <property type="match status" value="1"/>
</dbReference>
<dbReference type="Gene3D" id="1.10.10.10">
    <property type="entry name" value="Winged helix-like DNA-binding domain superfamily/Winged helix DNA-binding domain"/>
    <property type="match status" value="1"/>
</dbReference>
<dbReference type="GO" id="GO:0000155">
    <property type="term" value="F:phosphorelay sensor kinase activity"/>
    <property type="evidence" value="ECO:0007669"/>
    <property type="project" value="TreeGrafter"/>
</dbReference>
<dbReference type="Pfam" id="PF00196">
    <property type="entry name" value="GerE"/>
    <property type="match status" value="1"/>
</dbReference>
<evidence type="ECO:0000256" key="2">
    <source>
        <dbReference type="SAM" id="Phobius"/>
    </source>
</evidence>
<dbReference type="OrthoDB" id="1090267at2"/>
<dbReference type="EMBL" id="SMLG01000011">
    <property type="protein sequence ID" value="TDE42436.1"/>
    <property type="molecule type" value="Genomic_DNA"/>
</dbReference>
<dbReference type="GO" id="GO:0003677">
    <property type="term" value="F:DNA binding"/>
    <property type="evidence" value="ECO:0007669"/>
    <property type="project" value="InterPro"/>
</dbReference>
<organism evidence="4 5">
    <name type="scientific">Flavobacterium rhamnosiphilum</name>
    <dbReference type="NCBI Taxonomy" id="2541724"/>
    <lineage>
        <taxon>Bacteria</taxon>
        <taxon>Pseudomonadati</taxon>
        <taxon>Bacteroidota</taxon>
        <taxon>Flavobacteriia</taxon>
        <taxon>Flavobacteriales</taxon>
        <taxon>Flavobacteriaceae</taxon>
        <taxon>Flavobacterium</taxon>
    </lineage>
</organism>
<proteinExistence type="predicted"/>
<evidence type="ECO:0000313" key="5">
    <source>
        <dbReference type="Proteomes" id="UP000294814"/>
    </source>
</evidence>
<dbReference type="InterPro" id="IPR013783">
    <property type="entry name" value="Ig-like_fold"/>
</dbReference>
<dbReference type="PANTHER" id="PTHR43547">
    <property type="entry name" value="TWO-COMPONENT HISTIDINE KINASE"/>
    <property type="match status" value="1"/>
</dbReference>
<keyword evidence="2" id="KW-1133">Transmembrane helix</keyword>
<keyword evidence="1" id="KW-0597">Phosphoprotein</keyword>
<evidence type="ECO:0000313" key="4">
    <source>
        <dbReference type="EMBL" id="TDE42436.1"/>
    </source>
</evidence>
<feature type="transmembrane region" description="Helical" evidence="2">
    <location>
        <begin position="739"/>
        <end position="760"/>
    </location>
</feature>
<dbReference type="Gene3D" id="2.130.10.10">
    <property type="entry name" value="YVTN repeat-like/Quinoprotein amine dehydrogenase"/>
    <property type="match status" value="2"/>
</dbReference>
<dbReference type="InterPro" id="IPR036388">
    <property type="entry name" value="WH-like_DNA-bd_sf"/>
</dbReference>
<keyword evidence="2" id="KW-0812">Transmembrane</keyword>
<dbReference type="SUPFAM" id="SSF46894">
    <property type="entry name" value="C-terminal effector domain of the bipartite response regulators"/>
    <property type="match status" value="1"/>
</dbReference>
<dbReference type="Proteomes" id="UP000294814">
    <property type="component" value="Unassembled WGS sequence"/>
</dbReference>
<dbReference type="AlphaFoldDB" id="A0A4R5F4F4"/>
<feature type="domain" description="HTH luxR-type" evidence="3">
    <location>
        <begin position="896"/>
        <end position="953"/>
    </location>
</feature>
<protein>
    <submittedName>
        <fullName evidence="4">Regulator</fullName>
    </submittedName>
</protein>
<dbReference type="InterPro" id="IPR015943">
    <property type="entry name" value="WD40/YVTN_repeat-like_dom_sf"/>
</dbReference>
<name>A0A4R5F4F4_9FLAO</name>
<dbReference type="Gene3D" id="2.60.40.10">
    <property type="entry name" value="Immunoglobulins"/>
    <property type="match status" value="1"/>
</dbReference>
<evidence type="ECO:0000259" key="3">
    <source>
        <dbReference type="SMART" id="SM00421"/>
    </source>
</evidence>
<accession>A0A4R5F4F4</accession>